<gene>
    <name evidence="2" type="ORF">EVA_02119</name>
</gene>
<dbReference type="Gene3D" id="3.30.2350.10">
    <property type="entry name" value="Pseudouridine synthase"/>
    <property type="match status" value="1"/>
</dbReference>
<evidence type="ECO:0000313" key="2">
    <source>
        <dbReference type="EMBL" id="EJX09771.1"/>
    </source>
</evidence>
<feature type="domain" description="Pseudouridine synthase RsuA/RluA-like" evidence="1">
    <location>
        <begin position="239"/>
        <end position="393"/>
    </location>
</feature>
<dbReference type="GO" id="GO:0003723">
    <property type="term" value="F:RNA binding"/>
    <property type="evidence" value="ECO:0007669"/>
    <property type="project" value="InterPro"/>
</dbReference>
<dbReference type="PANTHER" id="PTHR21600:SF89">
    <property type="entry name" value="RIBOSOMAL LARGE SUBUNIT PSEUDOURIDINE SYNTHASE A"/>
    <property type="match status" value="1"/>
</dbReference>
<dbReference type="Pfam" id="PF00849">
    <property type="entry name" value="PseudoU_synth_2"/>
    <property type="match status" value="1"/>
</dbReference>
<dbReference type="InterPro" id="IPR006145">
    <property type="entry name" value="PsdUridine_synth_RsuA/RluA"/>
</dbReference>
<dbReference type="InterPro" id="IPR020103">
    <property type="entry name" value="PsdUridine_synth_cat_dom_sf"/>
</dbReference>
<dbReference type="EMBL" id="AMCI01000325">
    <property type="protein sequence ID" value="EJX09771.1"/>
    <property type="molecule type" value="Genomic_DNA"/>
</dbReference>
<reference evidence="2" key="1">
    <citation type="journal article" date="2012" name="PLoS ONE">
        <title>Gene sets for utilization of primary and secondary nutrition supplies in the distal gut of endangered iberian lynx.</title>
        <authorList>
            <person name="Alcaide M."/>
            <person name="Messina E."/>
            <person name="Richter M."/>
            <person name="Bargiela R."/>
            <person name="Peplies J."/>
            <person name="Huws S.A."/>
            <person name="Newbold C.J."/>
            <person name="Golyshin P.N."/>
            <person name="Simon M.A."/>
            <person name="Lopez G."/>
            <person name="Yakimov M.M."/>
            <person name="Ferrer M."/>
        </authorList>
    </citation>
    <scope>NUCLEOTIDE SEQUENCE</scope>
</reference>
<evidence type="ECO:0000259" key="1">
    <source>
        <dbReference type="Pfam" id="PF00849"/>
    </source>
</evidence>
<comment type="caution">
    <text evidence="2">The sequence shown here is derived from an EMBL/GenBank/DDBJ whole genome shotgun (WGS) entry which is preliminary data.</text>
</comment>
<dbReference type="PANTHER" id="PTHR21600">
    <property type="entry name" value="MITOCHONDRIAL RNA PSEUDOURIDINE SYNTHASE"/>
    <property type="match status" value="1"/>
</dbReference>
<dbReference type="InterPro" id="IPR050188">
    <property type="entry name" value="RluA_PseudoU_synthase"/>
</dbReference>
<dbReference type="GO" id="GO:0000455">
    <property type="term" value="P:enzyme-directed rRNA pseudouridine synthesis"/>
    <property type="evidence" value="ECO:0007669"/>
    <property type="project" value="TreeGrafter"/>
</dbReference>
<accession>J9DA74</accession>
<name>J9DA74_9ZZZZ</name>
<proteinExistence type="predicted"/>
<dbReference type="SUPFAM" id="SSF55120">
    <property type="entry name" value="Pseudouridine synthase"/>
    <property type="match status" value="1"/>
</dbReference>
<dbReference type="InterPro" id="IPR006224">
    <property type="entry name" value="PsdUridine_synth_RluA-like_CS"/>
</dbReference>
<dbReference type="CDD" id="cd02869">
    <property type="entry name" value="PseudoU_synth_RluA_like"/>
    <property type="match status" value="1"/>
</dbReference>
<protein>
    <submittedName>
        <fullName evidence="2">Ribosomal large subunit pseudouridine synthase A</fullName>
    </submittedName>
</protein>
<dbReference type="PROSITE" id="PS01129">
    <property type="entry name" value="PSI_RLU"/>
    <property type="match status" value="1"/>
</dbReference>
<organism evidence="2">
    <name type="scientific">gut metagenome</name>
    <dbReference type="NCBI Taxonomy" id="749906"/>
    <lineage>
        <taxon>unclassified sequences</taxon>
        <taxon>metagenomes</taxon>
        <taxon>organismal metagenomes</taxon>
    </lineage>
</organism>
<dbReference type="AlphaFoldDB" id="J9DA74"/>
<sequence length="450" mass="50024">MMTSAAVPSLTFFPVAPFSATLKSPFSSAPDKNMLEAQRRAIREGLIPSAFRGRVGLLLLEQGEKLRAFFAFEPLSPAEAASWPALSRAAVWPGLEDHELPSISWKNAAGEEKSLRHLLDELFAPFPDRDEDHGGKEQRETRAKWRGFMAAAARSPSVRLLAAKNRGELGDGPIRGLGEWWWGEAPQWQIRFEGSFIAPRSGARFLFDWMLQGLPHEARETVCRDQDPVLPILYEDDVIVAVNKPARLASVVGGRETVSAESLLTEALGKVYVVHRLDMGTSGVLVFAKNPEVHRALNAAFRAREVEKHYVARLEGTLNPSRLPKDGRVTLPLMLDWFERPKQCVFPLQEGGREALTLISPAGEVETRSGRKSIVNLYPVTGRTHQLRVHCAHPWGLGLPIDGDPFYGREGLSHEAPERRLCLHAAGVTLEHPLTKARLEIKAEVQFPDF</sequence>
<dbReference type="GO" id="GO:0009982">
    <property type="term" value="F:pseudouridine synthase activity"/>
    <property type="evidence" value="ECO:0007669"/>
    <property type="project" value="InterPro"/>
</dbReference>